<dbReference type="EMBL" id="L09723">
    <property type="protein sequence ID" value="AAA46708.1"/>
    <property type="molecule type" value="Genomic_DNA"/>
</dbReference>
<organismHost>
    <name type="scientific">Lepidoptera</name>
    <name type="common">moths &amp; butterflies</name>
    <dbReference type="NCBI Taxonomy" id="7088"/>
</organismHost>
<organism evidence="1">
    <name type="scientific">Autographa californica nuclear polyhedrosis virus</name>
    <name type="common">AcMNPV</name>
    <dbReference type="NCBI Taxonomy" id="46015"/>
    <lineage>
        <taxon>Viruses</taxon>
        <taxon>Viruses incertae sedis</taxon>
        <taxon>Naldaviricetes</taxon>
        <taxon>Lefavirales</taxon>
        <taxon>Baculoviridae</taxon>
        <taxon>Alphabaculovirus</taxon>
        <taxon>Alphabaculovirus aucalifornicae</taxon>
    </lineage>
</organism>
<reference evidence="1" key="1">
    <citation type="journal article" date="1990" name="J. Virol.">
        <title>Regulation of expression of a baculovirus ecdysteroid UDPglucosyltransferase gene.</title>
        <authorList>
            <person name="O'Reilly D.R."/>
            <person name="Miller L.K."/>
        </authorList>
    </citation>
    <scope>NUCLEOTIDE SEQUENCE</scope>
    <source>
        <strain evidence="1">L-1</strain>
    </source>
</reference>
<accession>Q65342</accession>
<reference evidence="1" key="2">
    <citation type="journal article" date="1993" name="J. Virol.">
        <title>Identification and characterization of lef-1, a baculovirus gene involved in late and very late gene expression.</title>
        <authorList>
            <person name="Passarelli A.L."/>
            <person name="Miller L.K."/>
        </authorList>
    </citation>
    <scope>NUCLEOTIDE SEQUENCE</scope>
    <source>
        <strain evidence="1">L-1</strain>
    </source>
</reference>
<sequence length="50" mass="5675">MVNLIAVPIAIKYVVVRNFKTFAKIYHIVAFCVRVAVHVSVLETVRVAFE</sequence>
<keyword evidence="1" id="KW-0808">Transferase</keyword>
<name>Q65342_NPVAC</name>
<protein>
    <submittedName>
        <fullName evidence="1">LEF-Autographa californica nuclear polyhedrosis virus late expression factor (lef-1) gene and ecdysteroid UDP-glucosyltransferase genes</fullName>
    </submittedName>
</protein>
<proteinExistence type="predicted"/>
<dbReference type="GO" id="GO:0016740">
    <property type="term" value="F:transferase activity"/>
    <property type="evidence" value="ECO:0007669"/>
    <property type="project" value="UniProtKB-KW"/>
</dbReference>
<evidence type="ECO:0000313" key="1">
    <source>
        <dbReference type="EMBL" id="AAA46708.1"/>
    </source>
</evidence>